<dbReference type="Gene3D" id="3.40.50.300">
    <property type="entry name" value="P-loop containing nucleotide triphosphate hydrolases"/>
    <property type="match status" value="1"/>
</dbReference>
<proteinExistence type="predicted"/>
<dbReference type="PANTHER" id="PTHR43038">
    <property type="entry name" value="ATP-BINDING CASSETTE, SUB-FAMILY H, MEMBER 1"/>
    <property type="match status" value="1"/>
</dbReference>
<dbReference type="InterPro" id="IPR003593">
    <property type="entry name" value="AAA+_ATPase"/>
</dbReference>
<dbReference type="SUPFAM" id="SSF52540">
    <property type="entry name" value="P-loop containing nucleoside triphosphate hydrolases"/>
    <property type="match status" value="1"/>
</dbReference>
<dbReference type="PROSITE" id="PS50893">
    <property type="entry name" value="ABC_TRANSPORTER_2"/>
    <property type="match status" value="1"/>
</dbReference>
<dbReference type="SMART" id="SM00382">
    <property type="entry name" value="AAA"/>
    <property type="match status" value="1"/>
</dbReference>
<dbReference type="Pfam" id="PF00005">
    <property type="entry name" value="ABC_tran"/>
    <property type="match status" value="1"/>
</dbReference>
<dbReference type="Proteomes" id="UP000199662">
    <property type="component" value="Unassembled WGS sequence"/>
</dbReference>
<evidence type="ECO:0000256" key="1">
    <source>
        <dbReference type="ARBA" id="ARBA00022741"/>
    </source>
</evidence>
<dbReference type="GO" id="GO:0005524">
    <property type="term" value="F:ATP binding"/>
    <property type="evidence" value="ECO:0007669"/>
    <property type="project" value="UniProtKB-KW"/>
</dbReference>
<feature type="domain" description="ABC transporter" evidence="3">
    <location>
        <begin position="5"/>
        <end position="234"/>
    </location>
</feature>
<dbReference type="PANTHER" id="PTHR43038:SF3">
    <property type="entry name" value="ABC TRANSPORTER G FAMILY MEMBER 20 ISOFORM X1"/>
    <property type="match status" value="1"/>
</dbReference>
<accession>A0A1H7B912</accession>
<dbReference type="AlphaFoldDB" id="A0A1H7B912"/>
<reference evidence="4 5" key="1">
    <citation type="submission" date="2016-10" db="EMBL/GenBank/DDBJ databases">
        <authorList>
            <person name="de Groot N.N."/>
        </authorList>
    </citation>
    <scope>NUCLEOTIDE SEQUENCE [LARGE SCALE GENOMIC DNA]</scope>
    <source>
        <strain evidence="4 5">DSM 2179</strain>
    </source>
</reference>
<dbReference type="RefSeq" id="WP_091833008.1">
    <property type="nucleotide sequence ID" value="NZ_FNZK01000015.1"/>
</dbReference>
<dbReference type="InterPro" id="IPR003439">
    <property type="entry name" value="ABC_transporter-like_ATP-bd"/>
</dbReference>
<dbReference type="InterPro" id="IPR027417">
    <property type="entry name" value="P-loop_NTPase"/>
</dbReference>
<dbReference type="STRING" id="84035.SAMN05660742_11518"/>
<keyword evidence="2 4" id="KW-0067">ATP-binding</keyword>
<sequence>MTLAIDTQNLTCRFGDFTAVDKINLKIKEGNIYGFLGPNGSGKSTTIRMLCGILTPTSGTGQVLGFDILQEQEEIKKHIGYMSQKFSLYADMTVRENLEFYAGMYSLTGQIKKERMQEMLHMANLEMKENSLTATLSGGIKQRLALGCAILHRPKMLFLDEPTGGVDPKSRRLFWEIIYNLAAQGTTILVTTHFMDEAEHCDAVGFIYAGKLVATGTTGELKASISGKLLSLKSEDSLALLAQIQQAEIPYEDAYIFGKDLHILMADKHLTRLQNWPYEIIAPTMEDVFVHYIKFQTKEVTK</sequence>
<dbReference type="GO" id="GO:0016887">
    <property type="term" value="F:ATP hydrolysis activity"/>
    <property type="evidence" value="ECO:0007669"/>
    <property type="project" value="InterPro"/>
</dbReference>
<organism evidence="4 5">
    <name type="scientific">Propionispira arboris</name>
    <dbReference type="NCBI Taxonomy" id="84035"/>
    <lineage>
        <taxon>Bacteria</taxon>
        <taxon>Bacillati</taxon>
        <taxon>Bacillota</taxon>
        <taxon>Negativicutes</taxon>
        <taxon>Selenomonadales</taxon>
        <taxon>Selenomonadaceae</taxon>
        <taxon>Propionispira</taxon>
    </lineage>
</organism>
<name>A0A1H7B912_9FIRM</name>
<keyword evidence="1" id="KW-0547">Nucleotide-binding</keyword>
<gene>
    <name evidence="4" type="ORF">SAMN05660742_11518</name>
</gene>
<dbReference type="EMBL" id="FNZK01000015">
    <property type="protein sequence ID" value="SEJ72747.1"/>
    <property type="molecule type" value="Genomic_DNA"/>
</dbReference>
<evidence type="ECO:0000313" key="5">
    <source>
        <dbReference type="Proteomes" id="UP000199662"/>
    </source>
</evidence>
<keyword evidence="5" id="KW-1185">Reference proteome</keyword>
<protein>
    <submittedName>
        <fullName evidence="4">ABC-2 type transport system ATP-binding protein</fullName>
    </submittedName>
</protein>
<evidence type="ECO:0000256" key="2">
    <source>
        <dbReference type="ARBA" id="ARBA00022840"/>
    </source>
</evidence>
<evidence type="ECO:0000313" key="4">
    <source>
        <dbReference type="EMBL" id="SEJ72747.1"/>
    </source>
</evidence>
<evidence type="ECO:0000259" key="3">
    <source>
        <dbReference type="PROSITE" id="PS50893"/>
    </source>
</evidence>